<dbReference type="NCBIfam" id="NF004629">
    <property type="entry name" value="PRK05973.1"/>
    <property type="match status" value="1"/>
</dbReference>
<dbReference type="PANTHER" id="PTHR30153">
    <property type="entry name" value="REPLICATIVE DNA HELICASE DNAB"/>
    <property type="match status" value="1"/>
</dbReference>
<evidence type="ECO:0000313" key="5">
    <source>
        <dbReference type="Proteomes" id="UP000826513"/>
    </source>
</evidence>
<dbReference type="STRING" id="1367849.GCA_000518585_03297"/>
<evidence type="ECO:0000313" key="4">
    <source>
        <dbReference type="Proteomes" id="UP000298545"/>
    </source>
</evidence>
<keyword evidence="5" id="KW-1185">Reference proteome</keyword>
<dbReference type="EMBL" id="CP039691">
    <property type="protein sequence ID" value="QCI97584.1"/>
    <property type="molecule type" value="Genomic_DNA"/>
</dbReference>
<protein>
    <submittedName>
        <fullName evidence="3">AAA family ATPase</fullName>
    </submittedName>
    <submittedName>
        <fullName evidence="2">DNA helicase</fullName>
    </submittedName>
</protein>
<name>A0A4D7DPT4_9HYPH</name>
<keyword evidence="2" id="KW-0067">ATP-binding</keyword>
<dbReference type="Proteomes" id="UP000298545">
    <property type="component" value="Chromosome circular"/>
</dbReference>
<evidence type="ECO:0000313" key="3">
    <source>
        <dbReference type="EMBL" id="QYA06975.1"/>
    </source>
</evidence>
<dbReference type="OrthoDB" id="7357206at2"/>
<dbReference type="GO" id="GO:0003678">
    <property type="term" value="F:DNA helicase activity"/>
    <property type="evidence" value="ECO:0007669"/>
    <property type="project" value="TreeGrafter"/>
</dbReference>
<sequence length="237" mass="26148">MKLSAPIFKLKHRAKTIARDTNIPLNEALNLVARNEGFPSWSALSSHVARLSLSAKLLTTLKNGDLLLLAGRPGEGKTTLALQLLLEAAREGRRAALFTLEYTSDEARRHLRALSKEDVKVAEAVEIATSNDISADYIVANLSNAMSGTVAVIDYLQLLDQQRTKPTLDHQVKQLAEFAKKSGITFGFISQVDRTFDDTTKKIPDVSDIRLPNQLDIKLFNKACFVHDGEAQLHTLT</sequence>
<proteinExistence type="predicted"/>
<dbReference type="Pfam" id="PF06745">
    <property type="entry name" value="ATPase"/>
    <property type="match status" value="1"/>
</dbReference>
<organism evidence="2 4">
    <name type="scientific">Agrobacterium larrymoorei</name>
    <dbReference type="NCBI Taxonomy" id="160699"/>
    <lineage>
        <taxon>Bacteria</taxon>
        <taxon>Pseudomonadati</taxon>
        <taxon>Pseudomonadota</taxon>
        <taxon>Alphaproteobacteria</taxon>
        <taxon>Hyphomicrobiales</taxon>
        <taxon>Rhizobiaceae</taxon>
        <taxon>Rhizobium/Agrobacterium group</taxon>
        <taxon>Agrobacterium</taxon>
    </lineage>
</organism>
<dbReference type="SUPFAM" id="SSF52540">
    <property type="entry name" value="P-loop containing nucleoside triphosphate hydrolases"/>
    <property type="match status" value="1"/>
</dbReference>
<dbReference type="RefSeq" id="WP_027677398.1">
    <property type="nucleotide sequence ID" value="NZ_CP039691.1"/>
</dbReference>
<dbReference type="Proteomes" id="UP000826513">
    <property type="component" value="Chromosome 1"/>
</dbReference>
<keyword evidence="2" id="KW-0547">Nucleotide-binding</keyword>
<keyword evidence="2" id="KW-0378">Hydrolase</keyword>
<accession>A0A4D7DPT4</accession>
<reference evidence="3 5" key="2">
    <citation type="submission" date="2021-03" db="EMBL/GenBank/DDBJ databases">
        <title>Rapid diversification of plasmids in a genus of pathogenic and nitrogen fixing bacteria.</title>
        <authorList>
            <person name="Weisberg A.J."/>
            <person name="Miller M."/>
            <person name="Ream W."/>
            <person name="Grunwald N.J."/>
            <person name="Chang J.H."/>
        </authorList>
    </citation>
    <scope>NUCLEOTIDE SEQUENCE [LARGE SCALE GENOMIC DNA]</scope>
    <source>
        <strain evidence="3 5">AF3.44</strain>
    </source>
</reference>
<dbReference type="GO" id="GO:0005829">
    <property type="term" value="C:cytosol"/>
    <property type="evidence" value="ECO:0007669"/>
    <property type="project" value="TreeGrafter"/>
</dbReference>
<dbReference type="Gene3D" id="3.40.50.300">
    <property type="entry name" value="P-loop containing nucleotide triphosphate hydrolases"/>
    <property type="match status" value="1"/>
</dbReference>
<dbReference type="AlphaFoldDB" id="A0A4D7DPT4"/>
<reference evidence="2 4" key="1">
    <citation type="submission" date="2019-04" db="EMBL/GenBank/DDBJ databases">
        <title>Complete genome sequence of Agrobacterium larrymoorei CFBP5473.</title>
        <authorList>
            <person name="Haryono M."/>
            <person name="Chou L."/>
            <person name="Lin Y.-C."/>
            <person name="Lai E.-M."/>
            <person name="Kuo C.-H."/>
        </authorList>
    </citation>
    <scope>NUCLEOTIDE SEQUENCE [LARGE SCALE GENOMIC DNA]</scope>
    <source>
        <strain evidence="2 4">CFBP5473</strain>
    </source>
</reference>
<dbReference type="InterPro" id="IPR027417">
    <property type="entry name" value="P-loop_NTPase"/>
</dbReference>
<evidence type="ECO:0000259" key="1">
    <source>
        <dbReference type="Pfam" id="PF06745"/>
    </source>
</evidence>
<dbReference type="PANTHER" id="PTHR30153:SF2">
    <property type="entry name" value="REPLICATIVE DNA HELICASE"/>
    <property type="match status" value="1"/>
</dbReference>
<dbReference type="KEGG" id="alf:CFBP5473_06425"/>
<evidence type="ECO:0000313" key="2">
    <source>
        <dbReference type="EMBL" id="QCI97584.1"/>
    </source>
</evidence>
<keyword evidence="2" id="KW-0347">Helicase</keyword>
<dbReference type="InterPro" id="IPR014774">
    <property type="entry name" value="KaiC-like_dom"/>
</dbReference>
<dbReference type="EMBL" id="CP072167">
    <property type="protein sequence ID" value="QYA06975.1"/>
    <property type="molecule type" value="Genomic_DNA"/>
</dbReference>
<feature type="domain" description="KaiC-like" evidence="1">
    <location>
        <begin position="61"/>
        <end position="197"/>
    </location>
</feature>
<gene>
    <name evidence="2" type="ORF">CFBP5473_06425</name>
    <name evidence="3" type="ORF">J5285_13260</name>
</gene>